<dbReference type="EMBL" id="LN614827">
    <property type="protein sequence ID" value="CEG58374.1"/>
    <property type="molecule type" value="Genomic_DNA"/>
</dbReference>
<protein>
    <recommendedName>
        <fullName evidence="3">Transposase</fullName>
    </recommendedName>
</protein>
<dbReference type="GO" id="GO:0003677">
    <property type="term" value="F:DNA binding"/>
    <property type="evidence" value="ECO:0007669"/>
    <property type="project" value="InterPro"/>
</dbReference>
<accession>A0A098G8Q3</accession>
<dbReference type="PANTHER" id="PTHR47515:SF2">
    <property type="entry name" value="INTEGRASE CORE DOMAIN PROTEIN"/>
    <property type="match status" value="1"/>
</dbReference>
<evidence type="ECO:0008006" key="3">
    <source>
        <dbReference type="Google" id="ProtNLM"/>
    </source>
</evidence>
<dbReference type="PANTHER" id="PTHR47515">
    <property type="entry name" value="LOW CALCIUM RESPONSE LOCUS PROTEIN T"/>
    <property type="match status" value="1"/>
</dbReference>
<dbReference type="GO" id="GO:0006313">
    <property type="term" value="P:DNA transposition"/>
    <property type="evidence" value="ECO:0007669"/>
    <property type="project" value="InterPro"/>
</dbReference>
<reference evidence="2" key="1">
    <citation type="submission" date="2014-09" db="EMBL/GenBank/DDBJ databases">
        <authorList>
            <person name="Gomez-Valero L."/>
        </authorList>
    </citation>
    <scope>NUCLEOTIDE SEQUENCE [LARGE SCALE GENOMIC DNA]</scope>
    <source>
        <strain evidence="2">ATCC700992</strain>
    </source>
</reference>
<name>A0A098G8Q3_9GAMM</name>
<dbReference type="InterPro" id="IPR002514">
    <property type="entry name" value="Transposase_8"/>
</dbReference>
<proteinExistence type="predicted"/>
<evidence type="ECO:0000313" key="1">
    <source>
        <dbReference type="EMBL" id="CEG58374.1"/>
    </source>
</evidence>
<evidence type="ECO:0000313" key="2">
    <source>
        <dbReference type="Proteomes" id="UP000032430"/>
    </source>
</evidence>
<dbReference type="GO" id="GO:0004803">
    <property type="term" value="F:transposase activity"/>
    <property type="evidence" value="ECO:0007669"/>
    <property type="project" value="InterPro"/>
</dbReference>
<dbReference type="KEGG" id="lfa:LFA_3025"/>
<sequence length="96" mass="11112">MKKSKFTDSQILSILKQAEGGTSVSVICWEHVIGAATFCKRVYRIYRELELNMWIKTQKRLIREKPEVLAVPTTINECGSMDFMHDQLDDGRSYRA</sequence>
<dbReference type="Pfam" id="PF01527">
    <property type="entry name" value="HTH_Tnp_1"/>
    <property type="match status" value="1"/>
</dbReference>
<dbReference type="STRING" id="1212491.LFA_3025"/>
<gene>
    <name evidence="1" type="ORF">LFA_3025</name>
</gene>
<organism evidence="1 2">
    <name type="scientific">Legionella fallonii LLAP-10</name>
    <dbReference type="NCBI Taxonomy" id="1212491"/>
    <lineage>
        <taxon>Bacteria</taxon>
        <taxon>Pseudomonadati</taxon>
        <taxon>Pseudomonadota</taxon>
        <taxon>Gammaproteobacteria</taxon>
        <taxon>Legionellales</taxon>
        <taxon>Legionellaceae</taxon>
        <taxon>Legionella</taxon>
    </lineage>
</organism>
<dbReference type="AlphaFoldDB" id="A0A098G8Q3"/>
<keyword evidence="2" id="KW-1185">Reference proteome</keyword>
<dbReference type="HOGENOM" id="CLU_2356252_0_0_6"/>
<dbReference type="Proteomes" id="UP000032430">
    <property type="component" value="Chromosome I"/>
</dbReference>